<feature type="transmembrane region" description="Helical" evidence="1">
    <location>
        <begin position="45"/>
        <end position="66"/>
    </location>
</feature>
<gene>
    <name evidence="2" type="ORF">PGLA1383_LOCUS46800</name>
</gene>
<proteinExistence type="predicted"/>
<organism evidence="2 3">
    <name type="scientific">Polarella glacialis</name>
    <name type="common">Dinoflagellate</name>
    <dbReference type="NCBI Taxonomy" id="89957"/>
    <lineage>
        <taxon>Eukaryota</taxon>
        <taxon>Sar</taxon>
        <taxon>Alveolata</taxon>
        <taxon>Dinophyceae</taxon>
        <taxon>Suessiales</taxon>
        <taxon>Suessiaceae</taxon>
        <taxon>Polarella</taxon>
    </lineage>
</organism>
<keyword evidence="1" id="KW-0812">Transmembrane</keyword>
<dbReference type="Proteomes" id="UP000654075">
    <property type="component" value="Unassembled WGS sequence"/>
</dbReference>
<accession>A0A813GYU1</accession>
<name>A0A813GYU1_POLGL</name>
<protein>
    <recommendedName>
        <fullName evidence="4">Transmembrane protein</fullName>
    </recommendedName>
</protein>
<feature type="transmembrane region" description="Helical" evidence="1">
    <location>
        <begin position="78"/>
        <end position="98"/>
    </location>
</feature>
<evidence type="ECO:0000313" key="3">
    <source>
        <dbReference type="Proteomes" id="UP000654075"/>
    </source>
</evidence>
<sequence length="104" mass="11464">MLVDVASRQRAVADHSTYAFHRSSLIPLSSLLFSFPLLSSRLLSSLLYASLLFLSPLLSSLLDFFLSSSRVVASHHCLPFLCIFLFGGFLDLVAYGIMCFPACL</sequence>
<reference evidence="2" key="1">
    <citation type="submission" date="2021-02" db="EMBL/GenBank/DDBJ databases">
        <authorList>
            <person name="Dougan E. K."/>
            <person name="Rhodes N."/>
            <person name="Thang M."/>
            <person name="Chan C."/>
        </authorList>
    </citation>
    <scope>NUCLEOTIDE SEQUENCE</scope>
</reference>
<evidence type="ECO:0008006" key="4">
    <source>
        <dbReference type="Google" id="ProtNLM"/>
    </source>
</evidence>
<dbReference type="AlphaFoldDB" id="A0A813GYU1"/>
<evidence type="ECO:0000256" key="1">
    <source>
        <dbReference type="SAM" id="Phobius"/>
    </source>
</evidence>
<keyword evidence="1" id="KW-0472">Membrane</keyword>
<evidence type="ECO:0000313" key="2">
    <source>
        <dbReference type="EMBL" id="CAE8630461.1"/>
    </source>
</evidence>
<keyword evidence="3" id="KW-1185">Reference proteome</keyword>
<comment type="caution">
    <text evidence="2">The sequence shown here is derived from an EMBL/GenBank/DDBJ whole genome shotgun (WGS) entry which is preliminary data.</text>
</comment>
<dbReference type="EMBL" id="CAJNNV010029890">
    <property type="protein sequence ID" value="CAE8630461.1"/>
    <property type="molecule type" value="Genomic_DNA"/>
</dbReference>
<keyword evidence="1" id="KW-1133">Transmembrane helix</keyword>